<dbReference type="InterPro" id="IPR032834">
    <property type="entry name" value="NatK-like_C"/>
</dbReference>
<keyword evidence="1" id="KW-1133">Transmembrane helix</keyword>
<organism evidence="3 4">
    <name type="scientific">[Eubacterium] siraeum DSM 15702</name>
    <dbReference type="NCBI Taxonomy" id="428128"/>
    <lineage>
        <taxon>Bacteria</taxon>
        <taxon>Bacillati</taxon>
        <taxon>Bacillota</taxon>
        <taxon>Clostridia</taxon>
        <taxon>Eubacteriales</taxon>
        <taxon>Oscillospiraceae</taxon>
        <taxon>Oscillospiraceae incertae sedis</taxon>
    </lineage>
</organism>
<sequence length="447" mass="50800">MKIVNIDNVYAWLYLFSSVPQMIFTAWAFSRCFELKVSQKVYYIAFTGLSFAHLVPQIFFGLYIPAKTFVLLALQIVMMWLMSKSGIVKAIIFNGFDMVINMLLEFIIFLSFFGIFITNNGITTDVYTSERVVGSVLFTTLSLPLKYLLAAVWNKIAGKKQSKLRMSLIAFPVAQVLVITAIVSSFSQVYMNILKVDILLVTTIGLVIFAIADLIYMFFISDIEKKNALELEVNSLKYARQLEEQHFKQIEEKRYEVAKIRHDINNQLASIKSMVHSRYIEQVEELIGELENTVRNTQEYQYCSIPVVNAVISEKNKEAEKYGIRLVTKIDIPDSAGITQHHLCSAFANMIDNAIRAERGFTEKDSDKKIINVDAVSDSVSVYITVRNYVSGVEISREDDSSLHGYGQQILGDIAQIYSGRFEKSEKNGEYTCTLILGKKAYSEEKI</sequence>
<feature type="transmembrane region" description="Helical" evidence="1">
    <location>
        <begin position="198"/>
        <end position="219"/>
    </location>
</feature>
<comment type="caution">
    <text evidence="3">The sequence shown here is derived from an EMBL/GenBank/DDBJ whole genome shotgun (WGS) entry which is preliminary data.</text>
</comment>
<feature type="transmembrane region" description="Helical" evidence="1">
    <location>
        <begin position="69"/>
        <end position="87"/>
    </location>
</feature>
<dbReference type="InterPro" id="IPR036890">
    <property type="entry name" value="HATPase_C_sf"/>
</dbReference>
<keyword evidence="1" id="KW-0812">Transmembrane</keyword>
<evidence type="ECO:0000313" key="3">
    <source>
        <dbReference type="EMBL" id="EDR99720.1"/>
    </source>
</evidence>
<evidence type="ECO:0000313" key="4">
    <source>
        <dbReference type="Proteomes" id="UP000005326"/>
    </source>
</evidence>
<feature type="transmembrane region" description="Helical" evidence="1">
    <location>
        <begin position="132"/>
        <end position="154"/>
    </location>
</feature>
<accession>B0MR64</accession>
<dbReference type="AlphaFoldDB" id="B0MR64"/>
<reference evidence="3" key="1">
    <citation type="submission" date="2007-10" db="EMBL/GenBank/DDBJ databases">
        <authorList>
            <person name="Fulton L."/>
            <person name="Clifton S."/>
            <person name="Fulton B."/>
            <person name="Xu J."/>
            <person name="Minx P."/>
            <person name="Pepin K.H."/>
            <person name="Johnson M."/>
            <person name="Thiruvilangam P."/>
            <person name="Bhonagiri V."/>
            <person name="Nash W.E."/>
            <person name="Mardis E.R."/>
            <person name="Wilson R.K."/>
        </authorList>
    </citation>
    <scope>NUCLEOTIDE SEQUENCE [LARGE SCALE GENOMIC DNA]</scope>
    <source>
        <strain evidence="3">DSM 15702</strain>
    </source>
</reference>
<name>B0MR64_9FIRM</name>
<feature type="transmembrane region" description="Helical" evidence="1">
    <location>
        <begin position="166"/>
        <end position="186"/>
    </location>
</feature>
<feature type="transmembrane region" description="Helical" evidence="1">
    <location>
        <begin position="99"/>
        <end position="117"/>
    </location>
</feature>
<reference evidence="3" key="2">
    <citation type="submission" date="2014-06" db="EMBL/GenBank/DDBJ databases">
        <title>Draft genome sequence of Eubacterium siraeum (DSM 15702).</title>
        <authorList>
            <person name="Sudarsanam P."/>
            <person name="Ley R."/>
            <person name="Guruge J."/>
            <person name="Turnbaugh P.J."/>
            <person name="Mahowald M."/>
            <person name="Liep D."/>
            <person name="Gordon J."/>
        </authorList>
    </citation>
    <scope>NUCLEOTIDE SEQUENCE</scope>
    <source>
        <strain evidence="3">DSM 15702</strain>
    </source>
</reference>
<feature type="domain" description="Sensor histidine kinase NatK-like C-terminal" evidence="2">
    <location>
        <begin position="342"/>
        <end position="435"/>
    </location>
</feature>
<dbReference type="Pfam" id="PF14501">
    <property type="entry name" value="HATPase_c_5"/>
    <property type="match status" value="1"/>
</dbReference>
<feature type="transmembrane region" description="Helical" evidence="1">
    <location>
        <begin position="12"/>
        <end position="29"/>
    </location>
</feature>
<gene>
    <name evidence="3" type="ORF">EUBSIR_02331</name>
</gene>
<evidence type="ECO:0000256" key="1">
    <source>
        <dbReference type="SAM" id="Phobius"/>
    </source>
</evidence>
<feature type="transmembrane region" description="Helical" evidence="1">
    <location>
        <begin position="41"/>
        <end position="63"/>
    </location>
</feature>
<proteinExistence type="predicted"/>
<protein>
    <recommendedName>
        <fullName evidence="2">Sensor histidine kinase NatK-like C-terminal domain-containing protein</fullName>
    </recommendedName>
</protein>
<dbReference type="EMBL" id="ABCA03000054">
    <property type="protein sequence ID" value="EDR99720.1"/>
    <property type="molecule type" value="Genomic_DNA"/>
</dbReference>
<dbReference type="SUPFAM" id="SSF55874">
    <property type="entry name" value="ATPase domain of HSP90 chaperone/DNA topoisomerase II/histidine kinase"/>
    <property type="match status" value="1"/>
</dbReference>
<dbReference type="Proteomes" id="UP000005326">
    <property type="component" value="Unassembled WGS sequence"/>
</dbReference>
<dbReference type="Gene3D" id="3.30.565.10">
    <property type="entry name" value="Histidine kinase-like ATPase, C-terminal domain"/>
    <property type="match status" value="1"/>
</dbReference>
<evidence type="ECO:0000259" key="2">
    <source>
        <dbReference type="Pfam" id="PF14501"/>
    </source>
</evidence>
<keyword evidence="1" id="KW-0472">Membrane</keyword>
<keyword evidence="4" id="KW-1185">Reference proteome</keyword>